<organism evidence="1 2">
    <name type="scientific">Paramecium octaurelia</name>
    <dbReference type="NCBI Taxonomy" id="43137"/>
    <lineage>
        <taxon>Eukaryota</taxon>
        <taxon>Sar</taxon>
        <taxon>Alveolata</taxon>
        <taxon>Ciliophora</taxon>
        <taxon>Intramacronucleata</taxon>
        <taxon>Oligohymenophorea</taxon>
        <taxon>Peniculida</taxon>
        <taxon>Parameciidae</taxon>
        <taxon>Paramecium</taxon>
    </lineage>
</organism>
<comment type="caution">
    <text evidence="1">The sequence shown here is derived from an EMBL/GenBank/DDBJ whole genome shotgun (WGS) entry which is preliminary data.</text>
</comment>
<evidence type="ECO:0000313" key="2">
    <source>
        <dbReference type="Proteomes" id="UP000683925"/>
    </source>
</evidence>
<dbReference type="EMBL" id="CAJJDP010000001">
    <property type="protein sequence ID" value="CAD8132511.1"/>
    <property type="molecule type" value="Genomic_DNA"/>
</dbReference>
<sequence length="75" mass="9277">MKVWRWIELNDNLASNMNNHTLFMMGNIKMGKKQVYGWKWIENGMKKNLRNAKKFHMINQYYAYFKWLILFQISQ</sequence>
<evidence type="ECO:0000313" key="1">
    <source>
        <dbReference type="EMBL" id="CAD8132511.1"/>
    </source>
</evidence>
<accession>A0A8S1RU25</accession>
<gene>
    <name evidence="1" type="ORF">POCTA_138.1.T0030473</name>
</gene>
<dbReference type="AlphaFoldDB" id="A0A8S1RU25"/>
<reference evidence="1" key="1">
    <citation type="submission" date="2021-01" db="EMBL/GenBank/DDBJ databases">
        <authorList>
            <consortium name="Genoscope - CEA"/>
            <person name="William W."/>
        </authorList>
    </citation>
    <scope>NUCLEOTIDE SEQUENCE</scope>
</reference>
<proteinExistence type="predicted"/>
<dbReference type="Proteomes" id="UP000683925">
    <property type="component" value="Unassembled WGS sequence"/>
</dbReference>
<protein>
    <submittedName>
        <fullName evidence="1">Uncharacterized protein</fullName>
    </submittedName>
</protein>
<name>A0A8S1RU25_PAROT</name>
<keyword evidence="2" id="KW-1185">Reference proteome</keyword>